<dbReference type="InterPro" id="IPR022446">
    <property type="entry name" value="MeTrfrase_put"/>
</dbReference>
<keyword evidence="3" id="KW-1185">Reference proteome</keyword>
<evidence type="ECO:0000313" key="3">
    <source>
        <dbReference type="Proteomes" id="UP001500888"/>
    </source>
</evidence>
<comment type="caution">
    <text evidence="2">The sequence shown here is derived from an EMBL/GenBank/DDBJ whole genome shotgun (WGS) entry which is preliminary data.</text>
</comment>
<sequence>MPVSPSSLSSSAIVTMLRAAGCVFAEDEARLLISTASTPSDLAAMVERRVAGLPLEQVLGWAEFCGLRIAVEPGVFVPRRRTEFLLQQAVTLARRSALSTGRALTPQVAGSAHEALVPQSVGLAAEALVPKSVGSAGEALVPEPVRFAGEALVPQSVRGEALVSQGAGSGGRALAVSPDVVVVDLCCGSGALGAALVAALVAAELHAVDIDPAAVRCARRNLAGSGAHVYEGDLYEPLPAALRGRVGILVASPPYVPTEAIRLLPAEAREHEPRVALDGGADGLDVVRRVTAAASEWLAPGGYLLVETSERQAPQTVEAAARTGLIPQVAGCEELNATVVIAVRPAALDAAAH</sequence>
<dbReference type="InterPro" id="IPR007848">
    <property type="entry name" value="Small_mtfrase_dom"/>
</dbReference>
<dbReference type="Proteomes" id="UP001500888">
    <property type="component" value="Unassembled WGS sequence"/>
</dbReference>
<dbReference type="SUPFAM" id="SSF53335">
    <property type="entry name" value="S-adenosyl-L-methionine-dependent methyltransferases"/>
    <property type="match status" value="1"/>
</dbReference>
<gene>
    <name evidence="2" type="ORF">GCM10022226_81030</name>
</gene>
<dbReference type="InterPro" id="IPR050320">
    <property type="entry name" value="N5-glutamine_MTase"/>
</dbReference>
<dbReference type="Pfam" id="PF05175">
    <property type="entry name" value="MTS"/>
    <property type="match status" value="1"/>
</dbReference>
<dbReference type="PANTHER" id="PTHR18895:SF74">
    <property type="entry name" value="MTRF1L RELEASE FACTOR GLUTAMINE METHYLTRANSFERASE"/>
    <property type="match status" value="1"/>
</dbReference>
<reference evidence="3" key="1">
    <citation type="journal article" date="2019" name="Int. J. Syst. Evol. Microbiol.">
        <title>The Global Catalogue of Microorganisms (GCM) 10K type strain sequencing project: providing services to taxonomists for standard genome sequencing and annotation.</title>
        <authorList>
            <consortium name="The Broad Institute Genomics Platform"/>
            <consortium name="The Broad Institute Genome Sequencing Center for Infectious Disease"/>
            <person name="Wu L."/>
            <person name="Ma J."/>
        </authorList>
    </citation>
    <scope>NUCLEOTIDE SEQUENCE [LARGE SCALE GENOMIC DNA]</scope>
    <source>
        <strain evidence="3">JCM 16908</strain>
    </source>
</reference>
<dbReference type="InterPro" id="IPR029063">
    <property type="entry name" value="SAM-dependent_MTases_sf"/>
</dbReference>
<dbReference type="NCBIfam" id="TIGR03704">
    <property type="entry name" value="PrmC_rel_meth"/>
    <property type="match status" value="1"/>
</dbReference>
<evidence type="ECO:0000259" key="1">
    <source>
        <dbReference type="Pfam" id="PF05175"/>
    </source>
</evidence>
<dbReference type="Gene3D" id="3.40.50.150">
    <property type="entry name" value="Vaccinia Virus protein VP39"/>
    <property type="match status" value="1"/>
</dbReference>
<dbReference type="PANTHER" id="PTHR18895">
    <property type="entry name" value="HEMK METHYLTRANSFERASE"/>
    <property type="match status" value="1"/>
</dbReference>
<feature type="domain" description="Methyltransferase small" evidence="1">
    <location>
        <begin position="179"/>
        <end position="257"/>
    </location>
</feature>
<dbReference type="EMBL" id="BAAAZR010000063">
    <property type="protein sequence ID" value="GAA3845540.1"/>
    <property type="molecule type" value="Genomic_DNA"/>
</dbReference>
<name>A0ABP7JJG2_9ACTN</name>
<protein>
    <recommendedName>
        <fullName evidence="1">Methyltransferase small domain-containing protein</fullName>
    </recommendedName>
</protein>
<evidence type="ECO:0000313" key="2">
    <source>
        <dbReference type="EMBL" id="GAA3845540.1"/>
    </source>
</evidence>
<organism evidence="2 3">
    <name type="scientific">Sphaerisporangium flaviroseum</name>
    <dbReference type="NCBI Taxonomy" id="509199"/>
    <lineage>
        <taxon>Bacteria</taxon>
        <taxon>Bacillati</taxon>
        <taxon>Actinomycetota</taxon>
        <taxon>Actinomycetes</taxon>
        <taxon>Streptosporangiales</taxon>
        <taxon>Streptosporangiaceae</taxon>
        <taxon>Sphaerisporangium</taxon>
    </lineage>
</organism>
<proteinExistence type="predicted"/>
<accession>A0ABP7JJG2</accession>